<dbReference type="Gene3D" id="3.30.450.40">
    <property type="match status" value="1"/>
</dbReference>
<evidence type="ECO:0000256" key="2">
    <source>
        <dbReference type="SAM" id="MobiDB-lite"/>
    </source>
</evidence>
<feature type="compositionally biased region" description="Polar residues" evidence="2">
    <location>
        <begin position="132"/>
        <end position="149"/>
    </location>
</feature>
<dbReference type="Pfam" id="PF00498">
    <property type="entry name" value="FHA"/>
    <property type="match status" value="1"/>
</dbReference>
<proteinExistence type="predicted"/>
<dbReference type="Gene3D" id="3.60.40.10">
    <property type="entry name" value="PPM-type phosphatase domain"/>
    <property type="match status" value="1"/>
</dbReference>
<dbReference type="SUPFAM" id="SSF55781">
    <property type="entry name" value="GAF domain-like"/>
    <property type="match status" value="1"/>
</dbReference>
<name>A0A6C2YNU1_9BACT</name>
<accession>A0A6C2YNU1</accession>
<keyword evidence="5" id="KW-1185">Reference proteome</keyword>
<feature type="domain" description="FHA" evidence="3">
    <location>
        <begin position="28"/>
        <end position="77"/>
    </location>
</feature>
<dbReference type="SUPFAM" id="SSF49879">
    <property type="entry name" value="SMAD/FHA domain"/>
    <property type="match status" value="1"/>
</dbReference>
<dbReference type="EMBL" id="LR586016">
    <property type="protein sequence ID" value="VIP03037.1"/>
    <property type="molecule type" value="Genomic_DNA"/>
</dbReference>
<dbReference type="InterPro" id="IPR000253">
    <property type="entry name" value="FHA_dom"/>
</dbReference>
<dbReference type="SMART" id="SM00331">
    <property type="entry name" value="PP2C_SIG"/>
    <property type="match status" value="1"/>
</dbReference>
<dbReference type="Pfam" id="PF07228">
    <property type="entry name" value="SpoIIE"/>
    <property type="match status" value="1"/>
</dbReference>
<feature type="region of interest" description="Disordered" evidence="2">
    <location>
        <begin position="107"/>
        <end position="149"/>
    </location>
</feature>
<dbReference type="AlphaFoldDB" id="A0A6C2YNU1"/>
<dbReference type="GO" id="GO:0016791">
    <property type="term" value="F:phosphatase activity"/>
    <property type="evidence" value="ECO:0007669"/>
    <property type="project" value="TreeGrafter"/>
</dbReference>
<evidence type="ECO:0000313" key="5">
    <source>
        <dbReference type="Proteomes" id="UP000464378"/>
    </source>
</evidence>
<feature type="compositionally biased region" description="Basic and acidic residues" evidence="2">
    <location>
        <begin position="107"/>
        <end position="122"/>
    </location>
</feature>
<dbReference type="RefSeq" id="WP_162658150.1">
    <property type="nucleotide sequence ID" value="NZ_LR593887.1"/>
</dbReference>
<sequence length="595" mass="65698">MPKLIVIKSPNGAATGMSFDLLPGQPEVTLGRIEECQIVIPDGSVSRKHALVSYVNGNHFITDLRSRNGTFVNNSKIDPDSRIALKHEDKIRICDFLFRYDDENATRRPTKKDLPEHLKKDSTVPSPDDDPNTSSTIEATIGRQSPQQLLDAQPAERLRVLIEITAQLNKTLQLDELLPRIADTLFNVFKQADRCFVILTDETANQLIPKVIKTRRPTPGQGGDRFSKTIVRNCLDKLQSYLTEDASNDSNLSPSASIAEFRIRSVMCVPLATPEGKPLGVIQLDSQDRAKKFTQDDVRFLNAVAMQASVALENARLHESRMALESERNEKELARKLQLGFLPRAAPILSNYEFFFYYGAAKTVGGDYFDFVPLADGKIAIMLGDVSGKGVPAALLMAKLSAEARYSVLAKPTISEAIATLNEQLMLADLHDRYVTFVAAVLDPQTNEVTMVNAGHEAPLIYRGANQTLEPILPEEIAGCPLCWLPNNEYQSYQFTLQPYDSIVLFTDGVIDAINAAGVQFTREGIYRVVVSDDVIGAERLTPKTIGERVISAVQKHAAGVSQFDDIAFVSFGRLPVADTGILPTQRMRTTFDAT</sequence>
<dbReference type="InterPro" id="IPR029016">
    <property type="entry name" value="GAF-like_dom_sf"/>
</dbReference>
<dbReference type="SMART" id="SM00065">
    <property type="entry name" value="GAF"/>
    <property type="match status" value="1"/>
</dbReference>
<dbReference type="PROSITE" id="PS50006">
    <property type="entry name" value="FHA_DOMAIN"/>
    <property type="match status" value="1"/>
</dbReference>
<dbReference type="PANTHER" id="PTHR43156:SF2">
    <property type="entry name" value="STAGE II SPORULATION PROTEIN E"/>
    <property type="match status" value="1"/>
</dbReference>
<gene>
    <name evidence="4" type="ORF">GMBLW1_09230</name>
</gene>
<organism evidence="4">
    <name type="scientific">Tuwongella immobilis</name>
    <dbReference type="NCBI Taxonomy" id="692036"/>
    <lineage>
        <taxon>Bacteria</taxon>
        <taxon>Pseudomonadati</taxon>
        <taxon>Planctomycetota</taxon>
        <taxon>Planctomycetia</taxon>
        <taxon>Gemmatales</taxon>
        <taxon>Gemmataceae</taxon>
        <taxon>Tuwongella</taxon>
    </lineage>
</organism>
<dbReference type="CDD" id="cd00060">
    <property type="entry name" value="FHA"/>
    <property type="match status" value="1"/>
</dbReference>
<dbReference type="SUPFAM" id="SSF81606">
    <property type="entry name" value="PP2C-like"/>
    <property type="match status" value="1"/>
</dbReference>
<dbReference type="PANTHER" id="PTHR43156">
    <property type="entry name" value="STAGE II SPORULATION PROTEIN E-RELATED"/>
    <property type="match status" value="1"/>
</dbReference>
<dbReference type="EMBL" id="LR593887">
    <property type="protein sequence ID" value="VTS03199.1"/>
    <property type="molecule type" value="Genomic_DNA"/>
</dbReference>
<keyword evidence="1" id="KW-0378">Hydrolase</keyword>
<dbReference type="Gene3D" id="2.60.200.20">
    <property type="match status" value="1"/>
</dbReference>
<dbReference type="InterPro" id="IPR008984">
    <property type="entry name" value="SMAD_FHA_dom_sf"/>
</dbReference>
<evidence type="ECO:0000256" key="1">
    <source>
        <dbReference type="ARBA" id="ARBA00022801"/>
    </source>
</evidence>
<protein>
    <recommendedName>
        <fullName evidence="3">FHA domain-containing protein</fullName>
    </recommendedName>
</protein>
<dbReference type="InParanoid" id="A0A6C2YNU1"/>
<evidence type="ECO:0000259" key="3">
    <source>
        <dbReference type="PROSITE" id="PS50006"/>
    </source>
</evidence>
<dbReference type="InterPro" id="IPR001932">
    <property type="entry name" value="PPM-type_phosphatase-like_dom"/>
</dbReference>
<dbReference type="SMART" id="SM00240">
    <property type="entry name" value="FHA"/>
    <property type="match status" value="1"/>
</dbReference>
<dbReference type="InterPro" id="IPR052016">
    <property type="entry name" value="Bact_Sigma-Reg"/>
</dbReference>
<dbReference type="Pfam" id="PF01590">
    <property type="entry name" value="GAF"/>
    <property type="match status" value="1"/>
</dbReference>
<dbReference type="Proteomes" id="UP000464378">
    <property type="component" value="Chromosome"/>
</dbReference>
<reference evidence="4" key="1">
    <citation type="submission" date="2019-04" db="EMBL/GenBank/DDBJ databases">
        <authorList>
            <consortium name="Science for Life Laboratories"/>
        </authorList>
    </citation>
    <scope>NUCLEOTIDE SEQUENCE</scope>
    <source>
        <strain evidence="4">MBLW1</strain>
    </source>
</reference>
<dbReference type="KEGG" id="tim:GMBLW1_09230"/>
<dbReference type="InterPro" id="IPR036457">
    <property type="entry name" value="PPM-type-like_dom_sf"/>
</dbReference>
<dbReference type="InterPro" id="IPR003018">
    <property type="entry name" value="GAF"/>
</dbReference>
<evidence type="ECO:0000313" key="4">
    <source>
        <dbReference type="EMBL" id="VIP03037.1"/>
    </source>
</evidence>